<accession>A0A6G8F2C9</accession>
<reference evidence="1" key="1">
    <citation type="journal article" date="2020" name="J. ISSAAS">
        <title>Lactobacilli and other gastrointestinal microbiota of Peromyscus leucopus, reservoir host for agents of Lyme disease and other zoonoses in North America.</title>
        <authorList>
            <person name="Milovic A."/>
            <person name="Bassam K."/>
            <person name="Shao H."/>
            <person name="Chatzistamou I."/>
            <person name="Tufts D.M."/>
            <person name="Diuk-Wasser M."/>
            <person name="Barbour A.G."/>
        </authorList>
    </citation>
    <scope>NUCLEOTIDE SEQUENCE</scope>
    <source>
        <strain evidence="1">LL90</strain>
    </source>
</reference>
<protein>
    <submittedName>
        <fullName evidence="1">Uncharacterized protein</fullName>
    </submittedName>
</protein>
<proteinExistence type="predicted"/>
<organism evidence="1">
    <name type="scientific">uncultured Alphaproteobacteria bacterium</name>
    <dbReference type="NCBI Taxonomy" id="91750"/>
    <lineage>
        <taxon>Bacteria</taxon>
        <taxon>Pseudomonadati</taxon>
        <taxon>Pseudomonadota</taxon>
        <taxon>Alphaproteobacteria</taxon>
        <taxon>environmental samples</taxon>
    </lineage>
</organism>
<name>A0A6G8F2C9_9PROT</name>
<dbReference type="AlphaFoldDB" id="A0A6G8F2C9"/>
<sequence>MYAVHQMIESLSDDITIYSGNEKEMVIDLIIELWTREIYFTRT</sequence>
<dbReference type="EMBL" id="MN990730">
    <property type="protein sequence ID" value="QIM10403.1"/>
    <property type="molecule type" value="Genomic_DNA"/>
</dbReference>
<evidence type="ECO:0000313" key="1">
    <source>
        <dbReference type="EMBL" id="QIM10403.1"/>
    </source>
</evidence>
<gene>
    <name evidence="1" type="ORF">PlAlph_2950</name>
</gene>